<keyword evidence="1" id="KW-0808">Transferase</keyword>
<accession>A0A1H7E9P0</accession>
<dbReference type="STRING" id="667676.SAMN05192539_104223"/>
<dbReference type="Proteomes" id="UP000198866">
    <property type="component" value="Unassembled WGS sequence"/>
</dbReference>
<sequence>MTLPERFTGAEDALHAAASGVSGLSDFGAATEYMPGLTQFLIALDEDGPRFVSGGREFAWNALVGALVSRLVLVEGLRKHAGAMPKMPRRPLVITGIPRTGTTALHKLLSVDPQFQGLEKWLTVFPQPRPPRGTWGGHAQFQATAAGLEAFFKVAPEMRAAHNIVADEVDECLEILKQGFCSNLWGSSFRVPQYDGWWREQSELPAYRYFAKAIGLIGASDNEKTWLLKNPGHIMQLPALFEVFPGACVVQTHRDPVQALPSLASVLTMARRVSEGERVDKGEIGLREMENWARAADAAMEARAHLPTKQFLDIRQKDFQADPIGTVRRIYGYFGFRLSAETEDAMRERVKQNPERAHGAHDYTPEEFGLAPGATRERFSRYMTIYGLDR</sequence>
<keyword evidence="2" id="KW-1185">Reference proteome</keyword>
<dbReference type="AlphaFoldDB" id="A0A1H7E9P0"/>
<organism evidence="1 2">
    <name type="scientific">Paraburkholderia diazotrophica</name>
    <dbReference type="NCBI Taxonomy" id="667676"/>
    <lineage>
        <taxon>Bacteria</taxon>
        <taxon>Pseudomonadati</taxon>
        <taxon>Pseudomonadota</taxon>
        <taxon>Betaproteobacteria</taxon>
        <taxon>Burkholderiales</taxon>
        <taxon>Burkholderiaceae</taxon>
        <taxon>Paraburkholderia</taxon>
    </lineage>
</organism>
<evidence type="ECO:0000313" key="2">
    <source>
        <dbReference type="Proteomes" id="UP000198866"/>
    </source>
</evidence>
<dbReference type="PANTHER" id="PTHR36451:SF1">
    <property type="entry name" value="OMEGA-HYDROXY-BETA-DIHYDROMENAQUINONE-9 SULFOTRANSFERASE STF3"/>
    <property type="match status" value="1"/>
</dbReference>
<dbReference type="SUPFAM" id="SSF52540">
    <property type="entry name" value="P-loop containing nucleoside triphosphate hydrolases"/>
    <property type="match status" value="1"/>
</dbReference>
<proteinExistence type="predicted"/>
<protein>
    <submittedName>
        <fullName evidence="1">Sulfotransferase family protein</fullName>
    </submittedName>
</protein>
<dbReference type="Pfam" id="PF13469">
    <property type="entry name" value="Sulfotransfer_3"/>
    <property type="match status" value="1"/>
</dbReference>
<reference evidence="2" key="1">
    <citation type="submission" date="2016-10" db="EMBL/GenBank/DDBJ databases">
        <authorList>
            <person name="Varghese N."/>
            <person name="Submissions S."/>
        </authorList>
    </citation>
    <scope>NUCLEOTIDE SEQUENCE [LARGE SCALE GENOMIC DNA]</scope>
    <source>
        <strain evidence="2">LMG 26031</strain>
    </source>
</reference>
<dbReference type="RefSeq" id="WP_090873060.1">
    <property type="nucleotide sequence ID" value="NZ_FNYE01000042.1"/>
</dbReference>
<gene>
    <name evidence="1" type="ORF">SAMN05192539_104223</name>
</gene>
<dbReference type="InterPro" id="IPR027417">
    <property type="entry name" value="P-loop_NTPase"/>
</dbReference>
<dbReference type="Gene3D" id="3.40.50.300">
    <property type="entry name" value="P-loop containing nucleotide triphosphate hydrolases"/>
    <property type="match status" value="1"/>
</dbReference>
<dbReference type="OrthoDB" id="9777890at2"/>
<dbReference type="InterPro" id="IPR052736">
    <property type="entry name" value="Stf3_sulfotransferase"/>
</dbReference>
<dbReference type="GO" id="GO:0016740">
    <property type="term" value="F:transferase activity"/>
    <property type="evidence" value="ECO:0007669"/>
    <property type="project" value="UniProtKB-KW"/>
</dbReference>
<name>A0A1H7E9P0_9BURK</name>
<dbReference type="PANTHER" id="PTHR36451">
    <property type="entry name" value="PAPS-DEPENDENT SULFOTRANSFERASE STF3"/>
    <property type="match status" value="1"/>
</dbReference>
<dbReference type="EMBL" id="FNYE01000042">
    <property type="protein sequence ID" value="SEK08792.1"/>
    <property type="molecule type" value="Genomic_DNA"/>
</dbReference>
<evidence type="ECO:0000313" key="1">
    <source>
        <dbReference type="EMBL" id="SEK08792.1"/>
    </source>
</evidence>